<sequence>MSKTLEMHGDTPWVDPASEMMVRRSFFPVFDDDEVIRCIGQLAGEYPEAARRTDRRSLGLHRSTTGPNGVVLVAVTPVATLVFAGVSAFSAWVVLRSLPETLRRTGGSWFEVGFVLTVLGSMFVASLALAASRHPDLRFQRVVAKVQRLTREGFAPMYRIVRCANLAGKAARELFRVHQGRRLTWVSPPMVADRALTLSFPLVDVELSREANPDDLDKVIRVYGEFLYFAAALEAAGRPELIPKLRDHYARSGLLERRNAEPPGEVPERDALFLDPMRNHSRWAVAKDFLYPLSSWFSLAVAVAALVVSLAR</sequence>
<accession>A0A066U6T2</accession>
<evidence type="ECO:0000313" key="3">
    <source>
        <dbReference type="Proteomes" id="UP000027345"/>
    </source>
</evidence>
<protein>
    <submittedName>
        <fullName evidence="2">Uncharacterized protein</fullName>
    </submittedName>
</protein>
<feature type="transmembrane region" description="Helical" evidence="1">
    <location>
        <begin position="70"/>
        <end position="95"/>
    </location>
</feature>
<keyword evidence="1" id="KW-0472">Membrane</keyword>
<dbReference type="EMBL" id="JMQI01000047">
    <property type="protein sequence ID" value="KDN19819.1"/>
    <property type="molecule type" value="Genomic_DNA"/>
</dbReference>
<dbReference type="Proteomes" id="UP000027345">
    <property type="component" value="Unassembled WGS sequence"/>
</dbReference>
<proteinExistence type="predicted"/>
<dbReference type="STRING" id="287986.DV20_22215"/>
<gene>
    <name evidence="2" type="ORF">DV20_22215</name>
</gene>
<comment type="caution">
    <text evidence="2">The sequence shown here is derived from an EMBL/GenBank/DDBJ whole genome shotgun (WGS) entry which is preliminary data.</text>
</comment>
<organism evidence="2 3">
    <name type="scientific">Amycolatopsis rifamycinica</name>
    <dbReference type="NCBI Taxonomy" id="287986"/>
    <lineage>
        <taxon>Bacteria</taxon>
        <taxon>Bacillati</taxon>
        <taxon>Actinomycetota</taxon>
        <taxon>Actinomycetes</taxon>
        <taxon>Pseudonocardiales</taxon>
        <taxon>Pseudonocardiaceae</taxon>
        <taxon>Amycolatopsis</taxon>
    </lineage>
</organism>
<reference evidence="2 3" key="1">
    <citation type="submission" date="2014-05" db="EMBL/GenBank/DDBJ databases">
        <title>Draft genome sequence of Amycolatopsis rifamycinica DSM 46095.</title>
        <authorList>
            <person name="Lal R."/>
            <person name="Saxena A."/>
            <person name="Kumari R."/>
            <person name="Mukherjee U."/>
            <person name="Singh P."/>
            <person name="Sangwan N."/>
            <person name="Mahato N.K."/>
        </authorList>
    </citation>
    <scope>NUCLEOTIDE SEQUENCE [LARGE SCALE GENOMIC DNA]</scope>
    <source>
        <strain evidence="2 3">DSM 46095</strain>
    </source>
</reference>
<keyword evidence="3" id="KW-1185">Reference proteome</keyword>
<keyword evidence="1" id="KW-0812">Transmembrane</keyword>
<feature type="transmembrane region" description="Helical" evidence="1">
    <location>
        <begin position="107"/>
        <end position="131"/>
    </location>
</feature>
<evidence type="ECO:0000313" key="2">
    <source>
        <dbReference type="EMBL" id="KDN19819.1"/>
    </source>
</evidence>
<evidence type="ECO:0000256" key="1">
    <source>
        <dbReference type="SAM" id="Phobius"/>
    </source>
</evidence>
<feature type="transmembrane region" description="Helical" evidence="1">
    <location>
        <begin position="289"/>
        <end position="311"/>
    </location>
</feature>
<name>A0A066U6T2_9PSEU</name>
<dbReference type="AlphaFoldDB" id="A0A066U6T2"/>
<keyword evidence="1" id="KW-1133">Transmembrane helix</keyword>